<reference evidence="8" key="1">
    <citation type="journal article" date="2021" name="IMA Fungus">
        <title>Genomic characterization of three marine fungi, including Emericellopsis atlantica sp. nov. with signatures of a generalist lifestyle and marine biomass degradation.</title>
        <authorList>
            <person name="Hagestad O.C."/>
            <person name="Hou L."/>
            <person name="Andersen J.H."/>
            <person name="Hansen E.H."/>
            <person name="Altermark B."/>
            <person name="Li C."/>
            <person name="Kuhnert E."/>
            <person name="Cox R.J."/>
            <person name="Crous P.W."/>
            <person name="Spatafora J.W."/>
            <person name="Lail K."/>
            <person name="Amirebrahimi M."/>
            <person name="Lipzen A."/>
            <person name="Pangilinan J."/>
            <person name="Andreopoulos W."/>
            <person name="Hayes R.D."/>
            <person name="Ng V."/>
            <person name="Grigoriev I.V."/>
            <person name="Jackson S.A."/>
            <person name="Sutton T.D.S."/>
            <person name="Dobson A.D.W."/>
            <person name="Rama T."/>
        </authorList>
    </citation>
    <scope>NUCLEOTIDE SEQUENCE</scope>
    <source>
        <strain evidence="8">TRa018bII</strain>
    </source>
</reference>
<dbReference type="InterPro" id="IPR040424">
    <property type="entry name" value="Smn1"/>
</dbReference>
<comment type="caution">
    <text evidence="8">The sequence shown here is derived from an EMBL/GenBank/DDBJ whole genome shotgun (WGS) entry which is preliminary data.</text>
</comment>
<dbReference type="Proteomes" id="UP000824998">
    <property type="component" value="Unassembled WGS sequence"/>
</dbReference>
<dbReference type="AlphaFoldDB" id="A0A9P7YJP7"/>
<dbReference type="EMBL" id="MU251451">
    <property type="protein sequence ID" value="KAG9234816.1"/>
    <property type="molecule type" value="Genomic_DNA"/>
</dbReference>
<evidence type="ECO:0000256" key="6">
    <source>
        <dbReference type="SAM" id="MobiDB-lite"/>
    </source>
</evidence>
<proteinExistence type="inferred from homology"/>
<dbReference type="PANTHER" id="PTHR39267:SF1">
    <property type="entry name" value="SURVIVAL MOTOR NEURON PROTEIN"/>
    <property type="match status" value="1"/>
</dbReference>
<evidence type="ECO:0000256" key="1">
    <source>
        <dbReference type="ARBA" id="ARBA00004123"/>
    </source>
</evidence>
<evidence type="ECO:0000313" key="8">
    <source>
        <dbReference type="EMBL" id="KAG9234816.1"/>
    </source>
</evidence>
<evidence type="ECO:0000256" key="3">
    <source>
        <dbReference type="ARBA" id="ARBA00022664"/>
    </source>
</evidence>
<dbReference type="PANTHER" id="PTHR39267">
    <property type="entry name" value="SURVIVAL MOTOR NEURON-LIKE PROTEIN 1"/>
    <property type="match status" value="1"/>
</dbReference>
<accession>A0A9P7YJP7</accession>
<feature type="domain" description="Survival Motor Neuron Gemin2-binding" evidence="7">
    <location>
        <begin position="9"/>
        <end position="33"/>
    </location>
</feature>
<keyword evidence="4" id="KW-0508">mRNA splicing</keyword>
<keyword evidence="5" id="KW-0539">Nucleus</keyword>
<dbReference type="GO" id="GO:0006397">
    <property type="term" value="P:mRNA processing"/>
    <property type="evidence" value="ECO:0007669"/>
    <property type="project" value="UniProtKB-KW"/>
</dbReference>
<keyword evidence="3" id="KW-0507">mRNA processing</keyword>
<name>A0A9P7YJP7_9HELO</name>
<sequence length="179" mass="19650">MSSNAEASHEEVWDDSVLVDSWNDAVEEYRQYHSIKSRGEDTDVILKAHEIQSKALFVKTLSWIEPKSLPSFSGEKMDSGDGGLAEQPSIDQPPQNDMPDEIIGPDKVASLAEEEMSVLNQTTGSGSSKGPAVPALPQHLIGQAHDGKLKNLLMSWYYAGYYTGLYEGQQGIVEKDAKH</sequence>
<gene>
    <name evidence="8" type="ORF">BJ875DRAFT_375690</name>
</gene>
<dbReference type="InterPro" id="IPR047313">
    <property type="entry name" value="SMN_C"/>
</dbReference>
<evidence type="ECO:0000313" key="9">
    <source>
        <dbReference type="Proteomes" id="UP000824998"/>
    </source>
</evidence>
<protein>
    <recommendedName>
        <fullName evidence="7">Survival Motor Neuron Gemin2-binding domain-containing protein</fullName>
    </recommendedName>
</protein>
<dbReference type="GO" id="GO:0008380">
    <property type="term" value="P:RNA splicing"/>
    <property type="evidence" value="ECO:0007669"/>
    <property type="project" value="UniProtKB-KW"/>
</dbReference>
<organism evidence="8 9">
    <name type="scientific">Amylocarpus encephaloides</name>
    <dbReference type="NCBI Taxonomy" id="45428"/>
    <lineage>
        <taxon>Eukaryota</taxon>
        <taxon>Fungi</taxon>
        <taxon>Dikarya</taxon>
        <taxon>Ascomycota</taxon>
        <taxon>Pezizomycotina</taxon>
        <taxon>Leotiomycetes</taxon>
        <taxon>Helotiales</taxon>
        <taxon>Helotiales incertae sedis</taxon>
        <taxon>Amylocarpus</taxon>
    </lineage>
</organism>
<evidence type="ECO:0000259" key="7">
    <source>
        <dbReference type="Pfam" id="PF20636"/>
    </source>
</evidence>
<dbReference type="CDD" id="cd22851">
    <property type="entry name" value="SMN_N"/>
    <property type="match status" value="1"/>
</dbReference>
<dbReference type="Pfam" id="PF20636">
    <property type="entry name" value="SMN_G2-BD"/>
    <property type="match status" value="1"/>
</dbReference>
<keyword evidence="9" id="KW-1185">Reference proteome</keyword>
<evidence type="ECO:0000256" key="4">
    <source>
        <dbReference type="ARBA" id="ARBA00023187"/>
    </source>
</evidence>
<evidence type="ECO:0000256" key="2">
    <source>
        <dbReference type="ARBA" id="ARBA00005371"/>
    </source>
</evidence>
<dbReference type="GO" id="GO:0005634">
    <property type="term" value="C:nucleus"/>
    <property type="evidence" value="ECO:0007669"/>
    <property type="project" value="UniProtKB-SubCell"/>
</dbReference>
<evidence type="ECO:0000256" key="5">
    <source>
        <dbReference type="ARBA" id="ARBA00023242"/>
    </source>
</evidence>
<comment type="subcellular location">
    <subcellularLocation>
        <location evidence="1">Nucleus</location>
    </subcellularLocation>
</comment>
<feature type="region of interest" description="Disordered" evidence="6">
    <location>
        <begin position="72"/>
        <end position="101"/>
    </location>
</feature>
<dbReference type="OrthoDB" id="197400at2759"/>
<comment type="similarity">
    <text evidence="2">Belongs to the SMN family.</text>
</comment>
<dbReference type="InterPro" id="IPR049481">
    <property type="entry name" value="SMN_G2-BD"/>
</dbReference>
<dbReference type="CDD" id="cd22852">
    <property type="entry name" value="SMN_C"/>
    <property type="match status" value="1"/>
</dbReference>